<keyword evidence="1" id="KW-1133">Transmembrane helix</keyword>
<dbReference type="CTD" id="54065"/>
<dbReference type="PANTHER" id="PTHR35975">
    <property type="entry name" value="SMALL INTEGRAL MEMBRANE PROTEIN 11A"/>
    <property type="match status" value="1"/>
</dbReference>
<dbReference type="Pfam" id="PF14981">
    <property type="entry name" value="FAM165"/>
    <property type="match status" value="1"/>
</dbReference>
<proteinExistence type="predicted"/>
<evidence type="ECO:0000256" key="1">
    <source>
        <dbReference type="SAM" id="Phobius"/>
    </source>
</evidence>
<reference evidence="3" key="1">
    <citation type="submission" date="2025-08" db="UniProtKB">
        <authorList>
            <consortium name="RefSeq"/>
        </authorList>
    </citation>
    <scope>IDENTIFICATION</scope>
    <source>
        <tissue evidence="3">Spleen</tissue>
    </source>
</reference>
<evidence type="ECO:0000313" key="3">
    <source>
        <dbReference type="RefSeq" id="XP_020851628.1"/>
    </source>
</evidence>
<dbReference type="InterPro" id="IPR042125">
    <property type="entry name" value="SMIM11"/>
</dbReference>
<accession>A0A6P5L071</accession>
<dbReference type="RefSeq" id="XP_020851628.1">
    <property type="nucleotide sequence ID" value="XM_020995969.1"/>
</dbReference>
<dbReference type="AlphaFoldDB" id="A0A6P5L071"/>
<keyword evidence="1" id="KW-0812">Transmembrane</keyword>
<protein>
    <submittedName>
        <fullName evidence="3">Small integral membrane protein 11A isoform X1</fullName>
    </submittedName>
</protein>
<sequence>MQEPSSKAWENFPLLIYILIAKSIILCLAFAGAKMWQRKRLEAQRQQKLEGTQKKMMEKKDE</sequence>
<evidence type="ECO:0000313" key="2">
    <source>
        <dbReference type="Proteomes" id="UP000515140"/>
    </source>
</evidence>
<organism evidence="2 3">
    <name type="scientific">Phascolarctos cinereus</name>
    <name type="common">Koala</name>
    <dbReference type="NCBI Taxonomy" id="38626"/>
    <lineage>
        <taxon>Eukaryota</taxon>
        <taxon>Metazoa</taxon>
        <taxon>Chordata</taxon>
        <taxon>Craniata</taxon>
        <taxon>Vertebrata</taxon>
        <taxon>Euteleostomi</taxon>
        <taxon>Mammalia</taxon>
        <taxon>Metatheria</taxon>
        <taxon>Diprotodontia</taxon>
        <taxon>Phascolarctidae</taxon>
        <taxon>Phascolarctos</taxon>
    </lineage>
</organism>
<feature type="transmembrane region" description="Helical" evidence="1">
    <location>
        <begin position="12"/>
        <end position="31"/>
    </location>
</feature>
<dbReference type="Proteomes" id="UP000515140">
    <property type="component" value="Unplaced"/>
</dbReference>
<gene>
    <name evidence="3" type="primary">SMIM11A</name>
</gene>
<dbReference type="InParanoid" id="A0A6P5L071"/>
<name>A0A6P5L071_PHACI</name>
<dbReference type="PANTHER" id="PTHR35975:SF1">
    <property type="entry name" value="SMALL INTEGRAL MEMBRANE PROTEIN 11"/>
    <property type="match status" value="1"/>
</dbReference>
<dbReference type="GeneID" id="110214872"/>
<dbReference type="KEGG" id="pcw:110214872"/>
<keyword evidence="1" id="KW-0472">Membrane</keyword>
<keyword evidence="2" id="KW-1185">Reference proteome</keyword>